<dbReference type="GO" id="GO:0004857">
    <property type="term" value="F:enzyme inhibitor activity"/>
    <property type="evidence" value="ECO:0007669"/>
    <property type="project" value="TreeGrafter"/>
</dbReference>
<dbReference type="Proteomes" id="UP000007799">
    <property type="component" value="Unassembled WGS sequence"/>
</dbReference>
<keyword evidence="1" id="KW-0119">Carbohydrate metabolism</keyword>
<dbReference type="KEGG" id="sre:PTSG_12927"/>
<evidence type="ECO:0000259" key="3">
    <source>
        <dbReference type="PROSITE" id="PS51464"/>
    </source>
</evidence>
<dbReference type="FunCoup" id="F2UP41">
    <property type="interactions" value="118"/>
</dbReference>
<dbReference type="STRING" id="946362.F2UP41"/>
<accession>F2UP41</accession>
<dbReference type="OrthoDB" id="311172at2759"/>
<gene>
    <name evidence="4" type="ORF">PTSG_12927</name>
</gene>
<feature type="compositionally biased region" description="Basic residues" evidence="2">
    <location>
        <begin position="9"/>
        <end position="20"/>
    </location>
</feature>
<dbReference type="PANTHER" id="PTHR10088">
    <property type="entry name" value="GLUCOKINASE REGULATORY PROTEIN"/>
    <property type="match status" value="1"/>
</dbReference>
<dbReference type="eggNOG" id="ENOG502QS2J">
    <property type="taxonomic scope" value="Eukaryota"/>
</dbReference>
<dbReference type="PROSITE" id="PS51464">
    <property type="entry name" value="SIS"/>
    <property type="match status" value="1"/>
</dbReference>
<protein>
    <recommendedName>
        <fullName evidence="3">SIS domain-containing protein</fullName>
    </recommendedName>
</protein>
<dbReference type="InterPro" id="IPR054017">
    <property type="entry name" value="GKRP_SIS_2"/>
</dbReference>
<dbReference type="PROSITE" id="PS01272">
    <property type="entry name" value="GCKR"/>
    <property type="match status" value="1"/>
</dbReference>
<feature type="domain" description="SIS" evidence="3">
    <location>
        <begin position="94"/>
        <end position="291"/>
    </location>
</feature>
<dbReference type="Pfam" id="PF22645">
    <property type="entry name" value="GKRP_SIS_N"/>
    <property type="match status" value="1"/>
</dbReference>
<feature type="region of interest" description="Disordered" evidence="2">
    <location>
        <begin position="1"/>
        <end position="20"/>
    </location>
</feature>
<dbReference type="GO" id="GO:0009750">
    <property type="term" value="P:response to fructose"/>
    <property type="evidence" value="ECO:0007669"/>
    <property type="project" value="TreeGrafter"/>
</dbReference>
<dbReference type="AlphaFoldDB" id="F2UP41"/>
<dbReference type="Gene3D" id="1.10.8.1080">
    <property type="match status" value="1"/>
</dbReference>
<name>F2UP41_SALR5</name>
<dbReference type="GO" id="GO:0030246">
    <property type="term" value="F:carbohydrate binding"/>
    <property type="evidence" value="ECO:0007669"/>
    <property type="project" value="TreeGrafter"/>
</dbReference>
<evidence type="ECO:0000256" key="2">
    <source>
        <dbReference type="SAM" id="MobiDB-lite"/>
    </source>
</evidence>
<dbReference type="GO" id="GO:0005829">
    <property type="term" value="C:cytosol"/>
    <property type="evidence" value="ECO:0007669"/>
    <property type="project" value="TreeGrafter"/>
</dbReference>
<evidence type="ECO:0000313" key="5">
    <source>
        <dbReference type="Proteomes" id="UP000007799"/>
    </source>
</evidence>
<dbReference type="InterPro" id="IPR046348">
    <property type="entry name" value="SIS_dom_sf"/>
</dbReference>
<dbReference type="GO" id="GO:0070095">
    <property type="term" value="F:fructose-6-phosphate binding"/>
    <property type="evidence" value="ECO:0007669"/>
    <property type="project" value="TreeGrafter"/>
</dbReference>
<evidence type="ECO:0000313" key="4">
    <source>
        <dbReference type="EMBL" id="EGD79396.1"/>
    </source>
</evidence>
<dbReference type="RefSeq" id="XP_004989165.1">
    <property type="nucleotide sequence ID" value="XM_004989108.1"/>
</dbReference>
<dbReference type="GeneID" id="16069707"/>
<dbReference type="Pfam" id="PF22198">
    <property type="entry name" value="GKRP_SIS_2"/>
    <property type="match status" value="1"/>
</dbReference>
<dbReference type="GO" id="GO:0019899">
    <property type="term" value="F:enzyme binding"/>
    <property type="evidence" value="ECO:0007669"/>
    <property type="project" value="TreeGrafter"/>
</dbReference>
<dbReference type="GO" id="GO:1901135">
    <property type="term" value="P:carbohydrate derivative metabolic process"/>
    <property type="evidence" value="ECO:0007669"/>
    <property type="project" value="InterPro"/>
</dbReference>
<dbReference type="InterPro" id="IPR005486">
    <property type="entry name" value="Glucokinase_regulatory_CS"/>
</dbReference>
<dbReference type="Pfam" id="PF20741">
    <property type="entry name" value="GKRP-like_C"/>
    <property type="match status" value="1"/>
</dbReference>
<reference evidence="4" key="1">
    <citation type="submission" date="2009-08" db="EMBL/GenBank/DDBJ databases">
        <title>Annotation of Salpingoeca rosetta.</title>
        <authorList>
            <consortium name="The Broad Institute Genome Sequencing Platform"/>
            <person name="Russ C."/>
            <person name="Cuomo C."/>
            <person name="Burger G."/>
            <person name="Gray M.W."/>
            <person name="Holland P.W.H."/>
            <person name="King N."/>
            <person name="Lang F.B.F."/>
            <person name="Roger A.J."/>
            <person name="Ruiz-Trillo I."/>
            <person name="Young S.K."/>
            <person name="Zeng Q."/>
            <person name="Gargeya S."/>
            <person name="Alvarado L."/>
            <person name="Berlin A."/>
            <person name="Chapman S.B."/>
            <person name="Chen Z."/>
            <person name="Freedman E."/>
            <person name="Gellesch M."/>
            <person name="Goldberg J."/>
            <person name="Griggs A."/>
            <person name="Gujja S."/>
            <person name="Heilman E."/>
            <person name="Heiman D."/>
            <person name="Howarth C."/>
            <person name="Mehta T."/>
            <person name="Neiman D."/>
            <person name="Pearson M."/>
            <person name="Roberts A."/>
            <person name="Saif S."/>
            <person name="Shea T."/>
            <person name="Shenoy N."/>
            <person name="Sisk P."/>
            <person name="Stolte C."/>
            <person name="Sykes S."/>
            <person name="White J."/>
            <person name="Yandava C."/>
            <person name="Haas B."/>
            <person name="Nusbaum C."/>
            <person name="Birren B."/>
        </authorList>
    </citation>
    <scope>NUCLEOTIDE SEQUENCE [LARGE SCALE GENOMIC DNA]</scope>
    <source>
        <strain evidence="4">ATCC 50818</strain>
    </source>
</reference>
<sequence length="621" mass="67976">MNEQQATSRNKRKHTPHARTHAQVALVMMEEVRITELANELSNNLDAVGPTGIARIIRQADQQIFTGWRHHPAIYDQEIVSRLSELRNMAEERLLDNIVKGEKNVFVFSGCGTSGRIAWLCARSYNRILHQFHPELQRCFRYCISGGDQSLVISNELPEDDPSQGAADLLSVTEDCDGVMFFGVTCGLSAPYVAGQIEAAMHMESFVTSLIGFNPVHLARDAHVENWERTCKDVFLELESLADEEDDHRHWILNPIVGPEALTGSSRMKGGSATKVLLDAIFLPALRSVIAKITTTPASLPIQTPTEAIVLFERTARQAHHATDALASLVSLAGSVLAREDASLCYVGIDSAGLIGLLDASEMVDTYGCREDQVQTYVRGGWAVCENNEGDMTSMGPAFHLNLDHFLENVLPTLQERDGIILLSIGDDQEEHPDLGPLLAALSSSPAAVGSVHVARTREQPEYIRTLARAREVTSCAIACDILGVCNEPVFAHFALKLALNVITTGANVLRGAVYHNGMINLTVSNNKLFHRSAEIVAKLAECSTEHAKECLLKAVYETDELSPEIQHRPLSSHIEVATPLQFIVPKATLLARSATIAEAKQLLSQGQPLRSLIARDTQTP</sequence>
<dbReference type="OMA" id="VDTYGCR"/>
<dbReference type="InterPro" id="IPR040190">
    <property type="entry name" value="MURQ/GCKR"/>
</dbReference>
<dbReference type="Gene3D" id="3.40.50.12620">
    <property type="match status" value="1"/>
</dbReference>
<dbReference type="EMBL" id="GL832985">
    <property type="protein sequence ID" value="EGD79396.1"/>
    <property type="molecule type" value="Genomic_DNA"/>
</dbReference>
<evidence type="ECO:0000256" key="1">
    <source>
        <dbReference type="ARBA" id="ARBA00023277"/>
    </source>
</evidence>
<dbReference type="PANTHER" id="PTHR10088:SF4">
    <property type="entry name" value="GLUCOKINASE REGULATORY PROTEIN"/>
    <property type="match status" value="1"/>
</dbReference>
<dbReference type="SUPFAM" id="SSF53697">
    <property type="entry name" value="SIS domain"/>
    <property type="match status" value="2"/>
</dbReference>
<keyword evidence="5" id="KW-1185">Reference proteome</keyword>
<dbReference type="InterPro" id="IPR001347">
    <property type="entry name" value="SIS_dom"/>
</dbReference>
<dbReference type="Gene3D" id="3.40.50.10490">
    <property type="entry name" value="Glucose-6-phosphate isomerase like protein, domain 1"/>
    <property type="match status" value="1"/>
</dbReference>
<organism evidence="5">
    <name type="scientific">Salpingoeca rosetta (strain ATCC 50818 / BSB-021)</name>
    <dbReference type="NCBI Taxonomy" id="946362"/>
    <lineage>
        <taxon>Eukaryota</taxon>
        <taxon>Choanoflagellata</taxon>
        <taxon>Craspedida</taxon>
        <taxon>Salpingoecidae</taxon>
        <taxon>Salpingoeca</taxon>
    </lineage>
</organism>
<proteinExistence type="predicted"/>
<dbReference type="GO" id="GO:0005654">
    <property type="term" value="C:nucleoplasm"/>
    <property type="evidence" value="ECO:0007669"/>
    <property type="project" value="TreeGrafter"/>
</dbReference>
<dbReference type="InParanoid" id="F2UP41"/>
<dbReference type="GO" id="GO:0042593">
    <property type="term" value="P:glucose homeostasis"/>
    <property type="evidence" value="ECO:0007669"/>
    <property type="project" value="TreeGrafter"/>
</dbReference>